<reference evidence="4 5" key="1">
    <citation type="submission" date="2015-01" db="EMBL/GenBank/DDBJ databases">
        <title>The Genome Sequence of Exophiala mesophila CBS40295.</title>
        <authorList>
            <consortium name="The Broad Institute Genomics Platform"/>
            <person name="Cuomo C."/>
            <person name="de Hoog S."/>
            <person name="Gorbushina A."/>
            <person name="Stielow B."/>
            <person name="Teixiera M."/>
            <person name="Abouelleil A."/>
            <person name="Chapman S.B."/>
            <person name="Priest M."/>
            <person name="Young S.K."/>
            <person name="Wortman J."/>
            <person name="Nusbaum C."/>
            <person name="Birren B."/>
        </authorList>
    </citation>
    <scope>NUCLEOTIDE SEQUENCE [LARGE SCALE GENOMIC DNA]</scope>
    <source>
        <strain evidence="4 5">CBS 40295</strain>
    </source>
</reference>
<dbReference type="InterPro" id="IPR020845">
    <property type="entry name" value="AMP-binding_CS"/>
</dbReference>
<keyword evidence="5" id="KW-1185">Reference proteome</keyword>
<dbReference type="Gene3D" id="3.40.50.12780">
    <property type="entry name" value="N-terminal domain of ligase-like"/>
    <property type="match status" value="1"/>
</dbReference>
<dbReference type="InterPro" id="IPR032387">
    <property type="entry name" value="ACAS_N"/>
</dbReference>
<dbReference type="SUPFAM" id="SSF56801">
    <property type="entry name" value="Acetyl-CoA synthetase-like"/>
    <property type="match status" value="1"/>
</dbReference>
<dbReference type="PANTHER" id="PTHR42921:SF4">
    <property type="entry name" value="ACETOACETYL-COA SYNTHASE (AFU_ORTHOLOGUE AFUA_8G04770)"/>
    <property type="match status" value="1"/>
</dbReference>
<dbReference type="GO" id="GO:0030729">
    <property type="term" value="F:acetoacetate-CoA ligase activity"/>
    <property type="evidence" value="ECO:0007669"/>
    <property type="project" value="InterPro"/>
</dbReference>
<evidence type="ECO:0000256" key="1">
    <source>
        <dbReference type="ARBA" id="ARBA00006432"/>
    </source>
</evidence>
<sequence>MAAIPAYKPPPGFRTALDDFRDHLGKRSGVQLASYGDLHKFSVTYMNEFWSAAWDFLGVIGSNKPEQVVDDNARIDEFPKFFEGAQINFAENILGRNRTGDAIIDMREDNIQNPEVYSWQDLKDLVALFADALKESGLQKGEIVALVGGNSVRSLALLLATASVGGIFSSFATDIGDKALDDRLQVLEPRLFIAESTYSYNGKRIDISDKIVRAFTRLNSKSCEFITIGKTSTPSSATLFDDLLARAKRSSLQFERVEFSTPLVVMFSSGTTGAPKGIVHSHGGLVLNGLKEHVLHHNLGTEDIHYHYSGIGWTLWNISLGSLLAGAKMILYDGSPFFPSAEGFLKILFSHKITSFGAGPRYFSELQRLNLEPKRFASHVHTVISTGALLPVPLAEWLVKAFGPVCQINMSGGTEMCGSLVNGTPALPSYPGQSSTKALGIDIAIFAPDGTEVEDGESGELVCRKPFPNMPIMLLKDPDRKRYYNSYFAGYPHVWTHGDFARVDPVTKGIFILGRSDGVLNPSGVRFGSSEIYNILLTPKFSSYITDACVIGQQRAQAPYFDSIEQVVLFVKCTSSSSAKRNPLKLDPGLEQQIRKEIAKELSRRHVPAHIFRAPEIPYNVNGKKLEIQVKAILCGGQPAFEKLKVTEEDSRALAWFKPFYHIEKVIEETQRPNVKL</sequence>
<dbReference type="InterPro" id="IPR000873">
    <property type="entry name" value="AMP-dep_synth/lig_dom"/>
</dbReference>
<dbReference type="PANTHER" id="PTHR42921">
    <property type="entry name" value="ACETOACETYL-COA SYNTHETASE"/>
    <property type="match status" value="1"/>
</dbReference>
<protein>
    <submittedName>
        <fullName evidence="4">Acetoacetate-CoA ligase</fullName>
    </submittedName>
</protein>
<dbReference type="Proteomes" id="UP000054302">
    <property type="component" value="Unassembled WGS sequence"/>
</dbReference>
<dbReference type="InterPro" id="IPR042099">
    <property type="entry name" value="ANL_N_sf"/>
</dbReference>
<dbReference type="Gene3D" id="3.30.300.30">
    <property type="match status" value="1"/>
</dbReference>
<dbReference type="HOGENOM" id="CLU_000022_3_3_1"/>
<dbReference type="Pfam" id="PF16177">
    <property type="entry name" value="ACAS_N"/>
    <property type="match status" value="1"/>
</dbReference>
<keyword evidence="4" id="KW-0436">Ligase</keyword>
<dbReference type="EMBL" id="KN847525">
    <property type="protein sequence ID" value="KIV89133.1"/>
    <property type="molecule type" value="Genomic_DNA"/>
</dbReference>
<dbReference type="GO" id="GO:0006629">
    <property type="term" value="P:lipid metabolic process"/>
    <property type="evidence" value="ECO:0007669"/>
    <property type="project" value="InterPro"/>
</dbReference>
<feature type="domain" description="AMP-dependent synthetase/ligase" evidence="2">
    <location>
        <begin position="113"/>
        <end position="466"/>
    </location>
</feature>
<proteinExistence type="inferred from homology"/>
<dbReference type="RefSeq" id="XP_016220707.1">
    <property type="nucleotide sequence ID" value="XM_016373796.1"/>
</dbReference>
<dbReference type="InterPro" id="IPR005914">
    <property type="entry name" value="Acac_CoA_synth"/>
</dbReference>
<dbReference type="InterPro" id="IPR045851">
    <property type="entry name" value="AMP-bd_C_sf"/>
</dbReference>
<dbReference type="PROSITE" id="PS00455">
    <property type="entry name" value="AMP_BINDING"/>
    <property type="match status" value="1"/>
</dbReference>
<evidence type="ECO:0000259" key="3">
    <source>
        <dbReference type="Pfam" id="PF16177"/>
    </source>
</evidence>
<comment type="similarity">
    <text evidence="1">Belongs to the ATP-dependent AMP-binding enzyme family.</text>
</comment>
<evidence type="ECO:0000313" key="4">
    <source>
        <dbReference type="EMBL" id="KIV89133.1"/>
    </source>
</evidence>
<dbReference type="Pfam" id="PF00501">
    <property type="entry name" value="AMP-binding"/>
    <property type="match status" value="1"/>
</dbReference>
<feature type="domain" description="Acetyl-coenzyme A synthetase N-terminal" evidence="3">
    <location>
        <begin position="35"/>
        <end position="92"/>
    </location>
</feature>
<dbReference type="GeneID" id="27326575"/>
<organism evidence="4 5">
    <name type="scientific">Exophiala mesophila</name>
    <name type="common">Black yeast-like fungus</name>
    <dbReference type="NCBI Taxonomy" id="212818"/>
    <lineage>
        <taxon>Eukaryota</taxon>
        <taxon>Fungi</taxon>
        <taxon>Dikarya</taxon>
        <taxon>Ascomycota</taxon>
        <taxon>Pezizomycotina</taxon>
        <taxon>Eurotiomycetes</taxon>
        <taxon>Chaetothyriomycetidae</taxon>
        <taxon>Chaetothyriales</taxon>
        <taxon>Herpotrichiellaceae</taxon>
        <taxon>Exophiala</taxon>
    </lineage>
</organism>
<dbReference type="OrthoDB" id="10253869at2759"/>
<dbReference type="VEuPathDB" id="FungiDB:PV10_08730"/>
<dbReference type="STRING" id="212818.A0A0D1ZQT5"/>
<dbReference type="AlphaFoldDB" id="A0A0D1ZQT5"/>
<evidence type="ECO:0000259" key="2">
    <source>
        <dbReference type="Pfam" id="PF00501"/>
    </source>
</evidence>
<gene>
    <name evidence="4" type="ORF">PV10_08730</name>
</gene>
<dbReference type="NCBIfam" id="TIGR01217">
    <property type="entry name" value="ac_ac_CoA_syn"/>
    <property type="match status" value="1"/>
</dbReference>
<evidence type="ECO:0000313" key="5">
    <source>
        <dbReference type="Proteomes" id="UP000054302"/>
    </source>
</evidence>
<name>A0A0D1ZQT5_EXOME</name>
<accession>A0A0D1ZQT5</accession>